<organism evidence="2 3">
    <name type="scientific">Penicillium malachiteum</name>
    <dbReference type="NCBI Taxonomy" id="1324776"/>
    <lineage>
        <taxon>Eukaryota</taxon>
        <taxon>Fungi</taxon>
        <taxon>Dikarya</taxon>
        <taxon>Ascomycota</taxon>
        <taxon>Pezizomycotina</taxon>
        <taxon>Eurotiomycetes</taxon>
        <taxon>Eurotiomycetidae</taxon>
        <taxon>Eurotiales</taxon>
        <taxon>Aspergillaceae</taxon>
        <taxon>Penicillium</taxon>
    </lineage>
</organism>
<dbReference type="EMBL" id="JAQJAN010000003">
    <property type="protein sequence ID" value="KAJ5734227.1"/>
    <property type="molecule type" value="Genomic_DNA"/>
</dbReference>
<proteinExistence type="predicted"/>
<evidence type="ECO:0000256" key="1">
    <source>
        <dbReference type="SAM" id="Phobius"/>
    </source>
</evidence>
<keyword evidence="3" id="KW-1185">Reference proteome</keyword>
<reference evidence="2" key="1">
    <citation type="journal article" date="2023" name="IMA Fungus">
        <title>Comparative genomic study of the Penicillium genus elucidates a diverse pangenome and 15 lateral gene transfer events.</title>
        <authorList>
            <person name="Petersen C."/>
            <person name="Sorensen T."/>
            <person name="Nielsen M.R."/>
            <person name="Sondergaard T.E."/>
            <person name="Sorensen J.L."/>
            <person name="Fitzpatrick D.A."/>
            <person name="Frisvad J.C."/>
            <person name="Nielsen K.L."/>
        </authorList>
    </citation>
    <scope>NUCLEOTIDE SEQUENCE</scope>
    <source>
        <strain evidence="2">IBT 17514</strain>
    </source>
</reference>
<accession>A0AAD6HSY7</accession>
<dbReference type="AlphaFoldDB" id="A0AAD6HSY7"/>
<feature type="transmembrane region" description="Helical" evidence="1">
    <location>
        <begin position="25"/>
        <end position="47"/>
    </location>
</feature>
<reference evidence="2" key="2">
    <citation type="submission" date="2023-01" db="EMBL/GenBank/DDBJ databases">
        <authorList>
            <person name="Petersen C."/>
        </authorList>
    </citation>
    <scope>NUCLEOTIDE SEQUENCE</scope>
    <source>
        <strain evidence="2">IBT 17514</strain>
    </source>
</reference>
<keyword evidence="1" id="KW-0812">Transmembrane</keyword>
<evidence type="ECO:0000313" key="2">
    <source>
        <dbReference type="EMBL" id="KAJ5734227.1"/>
    </source>
</evidence>
<keyword evidence="1" id="KW-0472">Membrane</keyword>
<gene>
    <name evidence="2" type="ORF">N7493_003013</name>
</gene>
<comment type="caution">
    <text evidence="2">The sequence shown here is derived from an EMBL/GenBank/DDBJ whole genome shotgun (WGS) entry which is preliminary data.</text>
</comment>
<protein>
    <submittedName>
        <fullName evidence="2">Uncharacterized protein</fullName>
    </submittedName>
</protein>
<sequence length="413" mass="46934">MGRQQPDHEDVESNGDKQSTTWRDWATVLTWSLFGYMCLILVIIGYFNPSLLPIDPTSLMFNKDISPFFAFSRGSGHFPKPTGFKIVALVPFRDYERTEILDCYLQKNLVHNHGFLDQVVFIPETHDPTSMDWLRSKVVQTPEYAVAPPGPGIDWRIPRDNVMYIRIDGDTVFLEDHTIPAIVKTKLDHPDSLMVSANVVNEAALASLHSHPGVAHPYLPELYHVKQPSRAKSQLHHDWRTSSLPAWQGPASFRVRKGFKSPFEGHRWLLPAEPGSDRDPIASSVYTDTGPGLKDWTVAAQQHYSFLHNLEWDRLSRYKFPIWVDPTEPISDNFGCFWGNDASTLQRIFDRKSTGELTRSWIDQNGTRPHVSIDGKGLVSHYPADLGADGLDATDLLDRYQAYAQEKVCRHTI</sequence>
<dbReference type="Proteomes" id="UP001215712">
    <property type="component" value="Unassembled WGS sequence"/>
</dbReference>
<evidence type="ECO:0000313" key="3">
    <source>
        <dbReference type="Proteomes" id="UP001215712"/>
    </source>
</evidence>
<keyword evidence="1" id="KW-1133">Transmembrane helix</keyword>
<name>A0AAD6HSY7_9EURO</name>